<reference evidence="1 2" key="1">
    <citation type="submission" date="2020-08" db="EMBL/GenBank/DDBJ databases">
        <title>Genomic Encyclopedia of Type Strains, Phase IV (KMG-IV): sequencing the most valuable type-strain genomes for metagenomic binning, comparative biology and taxonomic classification.</title>
        <authorList>
            <person name="Goeker M."/>
        </authorList>
    </citation>
    <scope>NUCLEOTIDE SEQUENCE [LARGE SCALE GENOMIC DNA]</scope>
    <source>
        <strain evidence="1 2">DSM 105434</strain>
    </source>
</reference>
<name>A0ABR6MV61_9DEIO</name>
<dbReference type="Proteomes" id="UP000536909">
    <property type="component" value="Unassembled WGS sequence"/>
</dbReference>
<evidence type="ECO:0000313" key="2">
    <source>
        <dbReference type="Proteomes" id="UP000536909"/>
    </source>
</evidence>
<protein>
    <submittedName>
        <fullName evidence="1">Uncharacterized protein</fullName>
    </submittedName>
</protein>
<dbReference type="EMBL" id="JACHFV010000008">
    <property type="protein sequence ID" value="MBB5295838.1"/>
    <property type="molecule type" value="Genomic_DNA"/>
</dbReference>
<comment type="caution">
    <text evidence="1">The sequence shown here is derived from an EMBL/GenBank/DDBJ whole genome shotgun (WGS) entry which is preliminary data.</text>
</comment>
<organism evidence="1 2">
    <name type="scientific">Deinococcus metallilatus</name>
    <dbReference type="NCBI Taxonomy" id="1211322"/>
    <lineage>
        <taxon>Bacteria</taxon>
        <taxon>Thermotogati</taxon>
        <taxon>Deinococcota</taxon>
        <taxon>Deinococci</taxon>
        <taxon>Deinococcales</taxon>
        <taxon>Deinococcaceae</taxon>
        <taxon>Deinococcus</taxon>
    </lineage>
</organism>
<evidence type="ECO:0000313" key="1">
    <source>
        <dbReference type="EMBL" id="MBB5295838.1"/>
    </source>
</evidence>
<keyword evidence="2" id="KW-1185">Reference proteome</keyword>
<gene>
    <name evidence="1" type="ORF">HNQ10_002677</name>
</gene>
<accession>A0ABR6MV61</accession>
<dbReference type="RefSeq" id="WP_184117656.1">
    <property type="nucleotide sequence ID" value="NZ_BSUI01000005.1"/>
</dbReference>
<sequence>MYLTLAARGNEVRGFVYDQRRRPRLTFAYFEGQSARVLERQACPAG</sequence>
<proteinExistence type="predicted"/>